<accession>A0A6J6HJL5</accession>
<gene>
    <name evidence="2" type="ORF">UFOPK1508_00324</name>
    <name evidence="3" type="ORF">UFOPK1599_00160</name>
    <name evidence="4" type="ORF">UFOPK1894_00325</name>
    <name evidence="5" type="ORF">UFOPK2139_00290</name>
    <name evidence="6" type="ORF">UFOPK2179_00394</name>
    <name evidence="7" type="ORF">UFOPK2715_00343</name>
    <name evidence="8" type="ORF">UFOPK3883_00867</name>
    <name evidence="9" type="ORF">UFOPK4125_00440</name>
    <name evidence="10" type="ORF">UFOPK4420_00542</name>
</gene>
<reference evidence="4" key="1">
    <citation type="submission" date="2020-05" db="EMBL/GenBank/DDBJ databases">
        <authorList>
            <person name="Chiriac C."/>
            <person name="Salcher M."/>
            <person name="Ghai R."/>
            <person name="Kavagutti S V."/>
        </authorList>
    </citation>
    <scope>NUCLEOTIDE SEQUENCE</scope>
</reference>
<dbReference type="EMBL" id="CAEZYN010000019">
    <property type="protein sequence ID" value="CAB4719743.1"/>
    <property type="molecule type" value="Genomic_DNA"/>
</dbReference>
<evidence type="ECO:0000313" key="6">
    <source>
        <dbReference type="EMBL" id="CAB4644687.1"/>
    </source>
</evidence>
<evidence type="ECO:0000313" key="7">
    <source>
        <dbReference type="EMBL" id="CAB4719743.1"/>
    </source>
</evidence>
<dbReference type="EMBL" id="CAEZVR010000040">
    <property type="protein sequence ID" value="CAB4632044.1"/>
    <property type="molecule type" value="Genomic_DNA"/>
</dbReference>
<evidence type="ECO:0000313" key="9">
    <source>
        <dbReference type="EMBL" id="CAB5020894.1"/>
    </source>
</evidence>
<sequence length="107" mass="11764">MLGGINNALFLKSFSGFLVVAVLAIILRWAFSNNKSLIERPKKIGSDDEYGLLKVAHSPKNHIEGEMVRQKLLSVGIKATLSQTKTGPKILVFEKDLKIAKATIESK</sequence>
<proteinExistence type="predicted"/>
<evidence type="ECO:0000313" key="2">
    <source>
        <dbReference type="EMBL" id="CAB4549755.1"/>
    </source>
</evidence>
<dbReference type="EMBL" id="CAFBNV010000078">
    <property type="protein sequence ID" value="CAB4966718.1"/>
    <property type="molecule type" value="Genomic_DNA"/>
</dbReference>
<evidence type="ECO:0000313" key="4">
    <source>
        <dbReference type="EMBL" id="CAB4611224.1"/>
    </source>
</evidence>
<dbReference type="EMBL" id="CAEZSW010000021">
    <property type="protein sequence ID" value="CAB4549755.1"/>
    <property type="molecule type" value="Genomic_DNA"/>
</dbReference>
<feature type="transmembrane region" description="Helical" evidence="1">
    <location>
        <begin position="12"/>
        <end position="31"/>
    </location>
</feature>
<evidence type="ECO:0000313" key="5">
    <source>
        <dbReference type="EMBL" id="CAB4632044.1"/>
    </source>
</evidence>
<keyword evidence="1" id="KW-0472">Membrane</keyword>
<evidence type="ECO:0000313" key="10">
    <source>
        <dbReference type="EMBL" id="CAB5111972.1"/>
    </source>
</evidence>
<dbReference type="EMBL" id="CAEZWC010000024">
    <property type="protein sequence ID" value="CAB4644687.1"/>
    <property type="molecule type" value="Genomic_DNA"/>
</dbReference>
<keyword evidence="1" id="KW-1133">Transmembrane helix</keyword>
<dbReference type="EMBL" id="CAEZTE010000004">
    <property type="protein sequence ID" value="CAB4555244.1"/>
    <property type="molecule type" value="Genomic_DNA"/>
</dbReference>
<name>A0A6J6HJL5_9ZZZZ</name>
<dbReference type="EMBL" id="CAEZVA010000014">
    <property type="protein sequence ID" value="CAB4611224.1"/>
    <property type="molecule type" value="Genomic_DNA"/>
</dbReference>
<evidence type="ECO:0000256" key="1">
    <source>
        <dbReference type="SAM" id="Phobius"/>
    </source>
</evidence>
<evidence type="ECO:0000313" key="8">
    <source>
        <dbReference type="EMBL" id="CAB4966718.1"/>
    </source>
</evidence>
<keyword evidence="1" id="KW-0812">Transmembrane</keyword>
<organism evidence="4">
    <name type="scientific">freshwater metagenome</name>
    <dbReference type="NCBI Taxonomy" id="449393"/>
    <lineage>
        <taxon>unclassified sequences</taxon>
        <taxon>metagenomes</taxon>
        <taxon>ecological metagenomes</taxon>
    </lineage>
</organism>
<dbReference type="EMBL" id="CAFBRU010000048">
    <property type="protein sequence ID" value="CAB5111972.1"/>
    <property type="molecule type" value="Genomic_DNA"/>
</dbReference>
<evidence type="ECO:0000313" key="3">
    <source>
        <dbReference type="EMBL" id="CAB4555244.1"/>
    </source>
</evidence>
<dbReference type="AlphaFoldDB" id="A0A6J6HJL5"/>
<dbReference type="EMBL" id="CAFBPR010000059">
    <property type="protein sequence ID" value="CAB5020894.1"/>
    <property type="molecule type" value="Genomic_DNA"/>
</dbReference>
<protein>
    <submittedName>
        <fullName evidence="4">Unannotated protein</fullName>
    </submittedName>
</protein>